<dbReference type="GO" id="GO:0008168">
    <property type="term" value="F:methyltransferase activity"/>
    <property type="evidence" value="ECO:0007669"/>
    <property type="project" value="UniProtKB-KW"/>
</dbReference>
<dbReference type="EMBL" id="CP145316">
    <property type="protein sequence ID" value="XAM17540.1"/>
    <property type="molecule type" value="Genomic_DNA"/>
</dbReference>
<evidence type="ECO:0000313" key="3">
    <source>
        <dbReference type="Proteomes" id="UP001434737"/>
    </source>
</evidence>
<keyword evidence="2" id="KW-0489">Methyltransferase</keyword>
<reference evidence="2 3" key="1">
    <citation type="submission" date="2024-02" db="EMBL/GenBank/DDBJ databases">
        <title>Genome and pathogenicity analysis of Helicobacter mastomyrinus isolated from mice.</title>
        <authorList>
            <person name="Zhu L."/>
        </authorList>
    </citation>
    <scope>NUCLEOTIDE SEQUENCE [LARGE SCALE GENOMIC DNA]</scope>
    <source>
        <strain evidence="2 3">Hm-17</strain>
    </source>
</reference>
<protein>
    <submittedName>
        <fullName evidence="2">Class I SAM-dependent methyltransferase</fullName>
        <ecNumber evidence="2">2.1.1.-</ecNumber>
    </submittedName>
</protein>
<proteinExistence type="predicted"/>
<dbReference type="EC" id="2.1.1.-" evidence="2"/>
<dbReference type="InterPro" id="IPR029063">
    <property type="entry name" value="SAM-dependent_MTases_sf"/>
</dbReference>
<dbReference type="Gene3D" id="3.40.50.150">
    <property type="entry name" value="Vaccinia Virus protein VP39"/>
    <property type="match status" value="1"/>
</dbReference>
<name>A0ABZ3F580_9HELI</name>
<dbReference type="InterPro" id="IPR041698">
    <property type="entry name" value="Methyltransf_25"/>
</dbReference>
<keyword evidence="2" id="KW-0808">Transferase</keyword>
<keyword evidence="3" id="KW-1185">Reference proteome</keyword>
<dbReference type="RefSeq" id="WP_343353197.1">
    <property type="nucleotide sequence ID" value="NZ_CP145316.1"/>
</dbReference>
<dbReference type="CDD" id="cd02440">
    <property type="entry name" value="AdoMet_MTases"/>
    <property type="match status" value="1"/>
</dbReference>
<organism evidence="2 3">
    <name type="scientific">Helicobacter mastomyrinus</name>
    <dbReference type="NCBI Taxonomy" id="287948"/>
    <lineage>
        <taxon>Bacteria</taxon>
        <taxon>Pseudomonadati</taxon>
        <taxon>Campylobacterota</taxon>
        <taxon>Epsilonproteobacteria</taxon>
        <taxon>Campylobacterales</taxon>
        <taxon>Helicobacteraceae</taxon>
        <taxon>Helicobacter</taxon>
    </lineage>
</organism>
<dbReference type="SUPFAM" id="SSF53335">
    <property type="entry name" value="S-adenosyl-L-methionine-dependent methyltransferases"/>
    <property type="match status" value="1"/>
</dbReference>
<evidence type="ECO:0000313" key="2">
    <source>
        <dbReference type="EMBL" id="XAM17540.1"/>
    </source>
</evidence>
<gene>
    <name evidence="2" type="ORF">V3I05_07580</name>
</gene>
<dbReference type="Pfam" id="PF13649">
    <property type="entry name" value="Methyltransf_25"/>
    <property type="match status" value="1"/>
</dbReference>
<dbReference type="Proteomes" id="UP001434737">
    <property type="component" value="Chromosome"/>
</dbReference>
<accession>A0ABZ3F580</accession>
<dbReference type="GO" id="GO:0032259">
    <property type="term" value="P:methylation"/>
    <property type="evidence" value="ECO:0007669"/>
    <property type="project" value="UniProtKB-KW"/>
</dbReference>
<sequence>MQTQAENWDKKAQSFPRFIKDTQDTLEILDFFLSQGVEFANKVIFDIGCGNGRFALQLAFMAKKIYASDISSQMLGHLETDAKSHQLYNIQTLHSAWLEYDISTLSDEIDLGFASMTPALNNKAAFLKALNLGKEGLCYVGWGRERKCAFLDKILHLHHLGLLLPVGLPNVLQWLKEEGYKEPQFLYKKADFVYKSPSLKAIEDIKWHIRIHDGTPDERLITQYVCENEVNGEISYTHSREIGITFIPK</sequence>
<feature type="domain" description="Methyltransferase" evidence="1">
    <location>
        <begin position="44"/>
        <end position="116"/>
    </location>
</feature>
<evidence type="ECO:0000259" key="1">
    <source>
        <dbReference type="Pfam" id="PF13649"/>
    </source>
</evidence>